<keyword evidence="3" id="KW-1185">Reference proteome</keyword>
<proteinExistence type="predicted"/>
<dbReference type="AlphaFoldDB" id="A0A133XPY8"/>
<reference evidence="3" key="1">
    <citation type="submission" date="2016-01" db="EMBL/GenBank/DDBJ databases">
        <authorList>
            <person name="Mitreva M."/>
            <person name="Pepin K.H."/>
            <person name="Mihindukulasuriya K.A."/>
            <person name="Fulton R."/>
            <person name="Fronick C."/>
            <person name="O'Laughlin M."/>
            <person name="Miner T."/>
            <person name="Herter B."/>
            <person name="Rosa B.A."/>
            <person name="Cordes M."/>
            <person name="Tomlinson C."/>
            <person name="Wollam A."/>
            <person name="Palsikar V.B."/>
            <person name="Mardis E.R."/>
            <person name="Wilson R.K."/>
        </authorList>
    </citation>
    <scope>NUCLEOTIDE SEQUENCE [LARGE SCALE GENOMIC DNA]</scope>
    <source>
        <strain evidence="3">DNF00019</strain>
    </source>
</reference>
<sequence>MLRGDSQRRAPAQTPTQPAQPTSAAPATAPYEIRATIIARASYKGLCLKSLVQAFGALVARATNWKTSTS</sequence>
<dbReference type="EMBL" id="LSCR01000042">
    <property type="protein sequence ID" value="KXB32988.1"/>
    <property type="molecule type" value="Genomic_DNA"/>
</dbReference>
<accession>A0A133XPY8</accession>
<feature type="compositionally biased region" description="Low complexity" evidence="1">
    <location>
        <begin position="10"/>
        <end position="27"/>
    </location>
</feature>
<evidence type="ECO:0000313" key="2">
    <source>
        <dbReference type="EMBL" id="KXB32988.1"/>
    </source>
</evidence>
<evidence type="ECO:0000256" key="1">
    <source>
        <dbReference type="SAM" id="MobiDB-lite"/>
    </source>
</evidence>
<feature type="region of interest" description="Disordered" evidence="1">
    <location>
        <begin position="1"/>
        <end position="27"/>
    </location>
</feature>
<evidence type="ECO:0000313" key="3">
    <source>
        <dbReference type="Proteomes" id="UP000070675"/>
    </source>
</evidence>
<name>A0A133XPY8_9ACTN</name>
<dbReference type="Proteomes" id="UP000070675">
    <property type="component" value="Unassembled WGS sequence"/>
</dbReference>
<comment type="caution">
    <text evidence="2">The sequence shown here is derived from an EMBL/GenBank/DDBJ whole genome shotgun (WGS) entry which is preliminary data.</text>
</comment>
<organism evidence="2 3">
    <name type="scientific">Atopobium deltae</name>
    <dbReference type="NCBI Taxonomy" id="1393034"/>
    <lineage>
        <taxon>Bacteria</taxon>
        <taxon>Bacillati</taxon>
        <taxon>Actinomycetota</taxon>
        <taxon>Coriobacteriia</taxon>
        <taxon>Coriobacteriales</taxon>
        <taxon>Atopobiaceae</taxon>
        <taxon>Atopobium</taxon>
    </lineage>
</organism>
<dbReference type="STRING" id="1393034.HMPREF3192_01359"/>
<dbReference type="PATRIC" id="fig|1393034.3.peg.1322"/>
<gene>
    <name evidence="2" type="ORF">HMPREF3192_01359</name>
</gene>
<protein>
    <submittedName>
        <fullName evidence="2">Uncharacterized protein</fullName>
    </submittedName>
</protein>